<evidence type="ECO:0000313" key="2">
    <source>
        <dbReference type="EMBL" id="KAG9352675.1"/>
    </source>
</evidence>
<proteinExistence type="predicted"/>
<name>A0A8T2PJH8_9TELE</name>
<feature type="compositionally biased region" description="Basic and acidic residues" evidence="1">
    <location>
        <begin position="101"/>
        <end position="116"/>
    </location>
</feature>
<sequence length="237" mass="25523">MSPGRHGERSRSSSRFSIETKQPITAVPARHPEAPPLSTAFPPQAPGPQNQQSPGVGGVGSTEEGGAGAGAEEERNGNQNTRCCNPGMFHSSPVPTAWQEAGRRSREGGEKGKEGGGADCWSRKTSSSLPFPSISLSLRGPARLRLRSRWLRLQPADATSAIPPLAVRTKRDQESRPGLPRTSSKRKKKKTISPSPASTTRRDSTNAGIPHKKHRQTSALLSIYNQQDLGFRGFSHH</sequence>
<dbReference type="Proteomes" id="UP000824540">
    <property type="component" value="Unassembled WGS sequence"/>
</dbReference>
<accession>A0A8T2PJH8</accession>
<feature type="compositionally biased region" description="Gly residues" evidence="1">
    <location>
        <begin position="55"/>
        <end position="69"/>
    </location>
</feature>
<comment type="caution">
    <text evidence="2">The sequence shown here is derived from an EMBL/GenBank/DDBJ whole genome shotgun (WGS) entry which is preliminary data.</text>
</comment>
<gene>
    <name evidence="2" type="ORF">JZ751_021089</name>
</gene>
<evidence type="ECO:0000313" key="3">
    <source>
        <dbReference type="Proteomes" id="UP000824540"/>
    </source>
</evidence>
<protein>
    <submittedName>
        <fullName evidence="2">Uncharacterized protein</fullName>
    </submittedName>
</protein>
<organism evidence="2 3">
    <name type="scientific">Albula glossodonta</name>
    <name type="common">roundjaw bonefish</name>
    <dbReference type="NCBI Taxonomy" id="121402"/>
    <lineage>
        <taxon>Eukaryota</taxon>
        <taxon>Metazoa</taxon>
        <taxon>Chordata</taxon>
        <taxon>Craniata</taxon>
        <taxon>Vertebrata</taxon>
        <taxon>Euteleostomi</taxon>
        <taxon>Actinopterygii</taxon>
        <taxon>Neopterygii</taxon>
        <taxon>Teleostei</taxon>
        <taxon>Albuliformes</taxon>
        <taxon>Albulidae</taxon>
        <taxon>Albula</taxon>
    </lineage>
</organism>
<evidence type="ECO:0000256" key="1">
    <source>
        <dbReference type="SAM" id="MobiDB-lite"/>
    </source>
</evidence>
<dbReference type="EMBL" id="JAFBMS010000005">
    <property type="protein sequence ID" value="KAG9352675.1"/>
    <property type="molecule type" value="Genomic_DNA"/>
</dbReference>
<keyword evidence="3" id="KW-1185">Reference proteome</keyword>
<feature type="compositionally biased region" description="Low complexity" evidence="1">
    <location>
        <begin position="126"/>
        <end position="138"/>
    </location>
</feature>
<feature type="compositionally biased region" description="Basic and acidic residues" evidence="1">
    <location>
        <begin position="1"/>
        <end position="11"/>
    </location>
</feature>
<dbReference type="AlphaFoldDB" id="A0A8T2PJH8"/>
<reference evidence="2" key="1">
    <citation type="thesis" date="2021" institute="BYU ScholarsArchive" country="Provo, UT, USA">
        <title>Applications of and Algorithms for Genome Assembly and Genomic Analyses with an Emphasis on Marine Teleosts.</title>
        <authorList>
            <person name="Pickett B.D."/>
        </authorList>
    </citation>
    <scope>NUCLEOTIDE SEQUENCE</scope>
    <source>
        <strain evidence="2">HI-2016</strain>
    </source>
</reference>
<feature type="region of interest" description="Disordered" evidence="1">
    <location>
        <begin position="1"/>
        <end position="138"/>
    </location>
</feature>
<feature type="region of interest" description="Disordered" evidence="1">
    <location>
        <begin position="152"/>
        <end position="221"/>
    </location>
</feature>